<comment type="caution">
    <text evidence="1">The sequence shown here is derived from an EMBL/GenBank/DDBJ whole genome shotgun (WGS) entry which is preliminary data.</text>
</comment>
<dbReference type="EMBL" id="SNRW01009610">
    <property type="protein sequence ID" value="KAA6377738.1"/>
    <property type="molecule type" value="Genomic_DNA"/>
</dbReference>
<dbReference type="Proteomes" id="UP000324800">
    <property type="component" value="Unassembled WGS sequence"/>
</dbReference>
<feature type="non-terminal residue" evidence="1">
    <location>
        <position position="219"/>
    </location>
</feature>
<gene>
    <name evidence="1" type="ORF">EZS28_026734</name>
</gene>
<accession>A0A5J4V4Q5</accession>
<organism evidence="1 2">
    <name type="scientific">Streblomastix strix</name>
    <dbReference type="NCBI Taxonomy" id="222440"/>
    <lineage>
        <taxon>Eukaryota</taxon>
        <taxon>Metamonada</taxon>
        <taxon>Preaxostyla</taxon>
        <taxon>Oxymonadida</taxon>
        <taxon>Streblomastigidae</taxon>
        <taxon>Streblomastix</taxon>
    </lineage>
</organism>
<dbReference type="AlphaFoldDB" id="A0A5J4V4Q5"/>
<reference evidence="1 2" key="1">
    <citation type="submission" date="2019-03" db="EMBL/GenBank/DDBJ databases">
        <title>Single cell metagenomics reveals metabolic interactions within the superorganism composed of flagellate Streblomastix strix and complex community of Bacteroidetes bacteria on its surface.</title>
        <authorList>
            <person name="Treitli S.C."/>
            <person name="Kolisko M."/>
            <person name="Husnik F."/>
            <person name="Keeling P."/>
            <person name="Hampl V."/>
        </authorList>
    </citation>
    <scope>NUCLEOTIDE SEQUENCE [LARGE SCALE GENOMIC DNA]</scope>
    <source>
        <strain evidence="1">ST1C</strain>
    </source>
</reference>
<evidence type="ECO:0000313" key="1">
    <source>
        <dbReference type="EMBL" id="KAA6377738.1"/>
    </source>
</evidence>
<proteinExistence type="predicted"/>
<sequence>MSFWSVLKDFGSKILHGVTSAAKWVAPVLHKVMCAVSGPLGAINPTASMIARRIDVAAGMANKFLNRFNKLFNTKNFGSKILSGVKYSTGYVPNTLAKLLASTQMRSDASLINIVYLGIVRVNLLSNTLPLKVNVFPSADIYNPLFGIATSAHLCIVKPNGFYQNPEFGEQIDHYPDIAPTQLDEQPKYIELSPSSTGLPIFIPSSQEVDVGLIYILPE</sequence>
<name>A0A5J4V4Q5_9EUKA</name>
<evidence type="ECO:0000313" key="2">
    <source>
        <dbReference type="Proteomes" id="UP000324800"/>
    </source>
</evidence>
<protein>
    <submittedName>
        <fullName evidence="1">Uncharacterized protein</fullName>
    </submittedName>
</protein>